<dbReference type="RefSeq" id="WP_269907889.1">
    <property type="nucleotide sequence ID" value="NZ_JAPFQA010000016.1"/>
</dbReference>
<keyword evidence="5 8" id="KW-0812">Transmembrane</keyword>
<dbReference type="InterPro" id="IPR002781">
    <property type="entry name" value="TM_pro_TauE-like"/>
</dbReference>
<evidence type="ECO:0000256" key="6">
    <source>
        <dbReference type="ARBA" id="ARBA00022989"/>
    </source>
</evidence>
<keyword evidence="3" id="KW-0813">Transport</keyword>
<keyword evidence="4 8" id="KW-1003">Cell membrane</keyword>
<organism evidence="9 10">
    <name type="scientific">Mesorhizobium qingshengii</name>
    <dbReference type="NCBI Taxonomy" id="1165689"/>
    <lineage>
        <taxon>Bacteria</taxon>
        <taxon>Pseudomonadati</taxon>
        <taxon>Pseudomonadota</taxon>
        <taxon>Alphaproteobacteria</taxon>
        <taxon>Hyphomicrobiales</taxon>
        <taxon>Phyllobacteriaceae</taxon>
        <taxon>Mesorhizobium</taxon>
    </lineage>
</organism>
<comment type="subcellular location">
    <subcellularLocation>
        <location evidence="1 8">Cell membrane</location>
        <topology evidence="1 8">Multi-pass membrane protein</topology>
    </subcellularLocation>
</comment>
<dbReference type="InterPro" id="IPR052017">
    <property type="entry name" value="TSUP"/>
</dbReference>
<evidence type="ECO:0000313" key="9">
    <source>
        <dbReference type="EMBL" id="MCZ8547612.1"/>
    </source>
</evidence>
<evidence type="ECO:0000256" key="5">
    <source>
        <dbReference type="ARBA" id="ARBA00022692"/>
    </source>
</evidence>
<feature type="transmembrane region" description="Helical" evidence="8">
    <location>
        <begin position="155"/>
        <end position="174"/>
    </location>
</feature>
<feature type="transmembrane region" description="Helical" evidence="8">
    <location>
        <begin position="28"/>
        <end position="49"/>
    </location>
</feature>
<feature type="transmembrane region" description="Helical" evidence="8">
    <location>
        <begin position="132"/>
        <end position="149"/>
    </location>
</feature>
<feature type="transmembrane region" description="Helical" evidence="8">
    <location>
        <begin position="231"/>
        <end position="249"/>
    </location>
</feature>
<keyword evidence="6 8" id="KW-1133">Transmembrane helix</keyword>
<feature type="transmembrane region" description="Helical" evidence="8">
    <location>
        <begin position="78"/>
        <end position="97"/>
    </location>
</feature>
<evidence type="ECO:0000256" key="2">
    <source>
        <dbReference type="ARBA" id="ARBA00009142"/>
    </source>
</evidence>
<dbReference type="Pfam" id="PF01925">
    <property type="entry name" value="TauE"/>
    <property type="match status" value="1"/>
</dbReference>
<dbReference type="Proteomes" id="UP001152178">
    <property type="component" value="Unassembled WGS sequence"/>
</dbReference>
<feature type="transmembrane region" description="Helical" evidence="8">
    <location>
        <begin position="186"/>
        <end position="205"/>
    </location>
</feature>
<evidence type="ECO:0000256" key="7">
    <source>
        <dbReference type="ARBA" id="ARBA00023136"/>
    </source>
</evidence>
<evidence type="ECO:0000256" key="8">
    <source>
        <dbReference type="RuleBase" id="RU363041"/>
    </source>
</evidence>
<evidence type="ECO:0000256" key="4">
    <source>
        <dbReference type="ARBA" id="ARBA00022475"/>
    </source>
</evidence>
<proteinExistence type="inferred from homology"/>
<gene>
    <name evidence="9" type="ORF">OOJ09_25780</name>
</gene>
<keyword evidence="7 8" id="KW-0472">Membrane</keyword>
<name>A0ABT4R191_9HYPH</name>
<evidence type="ECO:0000256" key="1">
    <source>
        <dbReference type="ARBA" id="ARBA00004651"/>
    </source>
</evidence>
<evidence type="ECO:0000256" key="3">
    <source>
        <dbReference type="ARBA" id="ARBA00022448"/>
    </source>
</evidence>
<keyword evidence="10" id="KW-1185">Reference proteome</keyword>
<dbReference type="PANTHER" id="PTHR30269">
    <property type="entry name" value="TRANSMEMBRANE PROTEIN YFCA"/>
    <property type="match status" value="1"/>
</dbReference>
<dbReference type="PANTHER" id="PTHR30269:SF0">
    <property type="entry name" value="MEMBRANE TRANSPORTER PROTEIN YFCA-RELATED"/>
    <property type="match status" value="1"/>
</dbReference>
<dbReference type="EMBL" id="JAPFQA010000016">
    <property type="protein sequence ID" value="MCZ8547612.1"/>
    <property type="molecule type" value="Genomic_DNA"/>
</dbReference>
<accession>A0ABT4R191</accession>
<comment type="similarity">
    <text evidence="2 8">Belongs to the 4-toluene sulfonate uptake permease (TSUP) (TC 2.A.102) family.</text>
</comment>
<sequence>MIDLSIQTVTMLAFAGFAAGFVDSIAGGGGLITIPALLLAGFSPVEALGTNKLQGMFGSGSATIHYASKGHVDLRRQLPSALLALAGSAVGALLATIVPGDLLRALLPLVLIAIALYFALKPNMNDVDRVERLSPFLFGLTLVPAIGFYDGLFGPGAGSFYMLAFVALAGYGVLKATAHTKLLNFASNIGGFIVFAAVGVIYWKIGMMMGVAQFLGARIGASLAMRIGARLIKPLLVIVCLALAVKLLADPANPLRVMIGV</sequence>
<comment type="caution">
    <text evidence="9">The sequence shown here is derived from an EMBL/GenBank/DDBJ whole genome shotgun (WGS) entry which is preliminary data.</text>
</comment>
<evidence type="ECO:0000313" key="10">
    <source>
        <dbReference type="Proteomes" id="UP001152178"/>
    </source>
</evidence>
<protein>
    <recommendedName>
        <fullName evidence="8">Probable membrane transporter protein</fullName>
    </recommendedName>
</protein>
<reference evidence="9" key="1">
    <citation type="submission" date="2022-11" db="EMBL/GenBank/DDBJ databases">
        <authorList>
            <person name="Coimbra C."/>
        </authorList>
    </citation>
    <scope>NUCLEOTIDE SEQUENCE</scope>
    <source>
        <strain evidence="9">Jales19</strain>
    </source>
</reference>
<feature type="transmembrane region" description="Helical" evidence="8">
    <location>
        <begin position="103"/>
        <end position="120"/>
    </location>
</feature>